<evidence type="ECO:0000256" key="12">
    <source>
        <dbReference type="RuleBase" id="RU000461"/>
    </source>
</evidence>
<keyword evidence="7 12" id="KW-0560">Oxidoreductase</keyword>
<evidence type="ECO:0000256" key="13">
    <source>
        <dbReference type="SAM" id="Phobius"/>
    </source>
</evidence>
<keyword evidence="10 13" id="KW-0472">Membrane</keyword>
<organism evidence="14 15">
    <name type="scientific">Vitis rotundifolia</name>
    <name type="common">Muscadine grape</name>
    <dbReference type="NCBI Taxonomy" id="103349"/>
    <lineage>
        <taxon>Eukaryota</taxon>
        <taxon>Viridiplantae</taxon>
        <taxon>Streptophyta</taxon>
        <taxon>Embryophyta</taxon>
        <taxon>Tracheophyta</taxon>
        <taxon>Spermatophyta</taxon>
        <taxon>Magnoliopsida</taxon>
        <taxon>eudicotyledons</taxon>
        <taxon>Gunneridae</taxon>
        <taxon>Pentapetalae</taxon>
        <taxon>rosids</taxon>
        <taxon>Vitales</taxon>
        <taxon>Vitaceae</taxon>
        <taxon>Viteae</taxon>
        <taxon>Vitis</taxon>
    </lineage>
</organism>
<dbReference type="PANTHER" id="PTHR47947:SF1">
    <property type="entry name" value="CYTOCHROME P450 82E3"/>
    <property type="match status" value="1"/>
</dbReference>
<evidence type="ECO:0000256" key="10">
    <source>
        <dbReference type="ARBA" id="ARBA00023136"/>
    </source>
</evidence>
<proteinExistence type="inferred from homology"/>
<dbReference type="Gene3D" id="1.10.630.10">
    <property type="entry name" value="Cytochrome P450"/>
    <property type="match status" value="1"/>
</dbReference>
<keyword evidence="6 13" id="KW-1133">Transmembrane helix</keyword>
<dbReference type="InterPro" id="IPR017972">
    <property type="entry name" value="Cyt_P450_CS"/>
</dbReference>
<dbReference type="PANTHER" id="PTHR47947">
    <property type="entry name" value="CYTOCHROME P450 82C3-RELATED"/>
    <property type="match status" value="1"/>
</dbReference>
<dbReference type="Proteomes" id="UP001168098">
    <property type="component" value="Unassembled WGS sequence"/>
</dbReference>
<protein>
    <recommendedName>
        <fullName evidence="16">Cytochrome P450</fullName>
    </recommendedName>
</protein>
<dbReference type="PRINTS" id="PR00385">
    <property type="entry name" value="P450"/>
</dbReference>
<comment type="subcellular location">
    <subcellularLocation>
        <location evidence="1">Membrane</location>
        <topology evidence="1">Single-pass membrane protein</topology>
    </subcellularLocation>
</comment>
<evidence type="ECO:0000256" key="1">
    <source>
        <dbReference type="ARBA" id="ARBA00004167"/>
    </source>
</evidence>
<keyword evidence="8 11" id="KW-0408">Iron</keyword>
<name>A0AA38ZXW7_VITRO</name>
<dbReference type="GO" id="GO:0016705">
    <property type="term" value="F:oxidoreductase activity, acting on paired donors, with incorporation or reduction of molecular oxygen"/>
    <property type="evidence" value="ECO:0007669"/>
    <property type="project" value="InterPro"/>
</dbReference>
<keyword evidence="9 12" id="KW-0503">Monooxygenase</keyword>
<keyword evidence="15" id="KW-1185">Reference proteome</keyword>
<dbReference type="InterPro" id="IPR036396">
    <property type="entry name" value="Cyt_P450_sf"/>
</dbReference>
<dbReference type="GO" id="GO:0016020">
    <property type="term" value="C:membrane"/>
    <property type="evidence" value="ECO:0007669"/>
    <property type="project" value="UniProtKB-SubCell"/>
</dbReference>
<dbReference type="SUPFAM" id="SSF48264">
    <property type="entry name" value="Cytochrome P450"/>
    <property type="match status" value="1"/>
</dbReference>
<keyword evidence="4 13" id="KW-0812">Transmembrane</keyword>
<gene>
    <name evidence="14" type="ORF">PVL29_009235</name>
</gene>
<keyword evidence="3 11" id="KW-0349">Heme</keyword>
<reference evidence="14 15" key="1">
    <citation type="journal article" date="2023" name="BMC Biotechnol.">
        <title>Vitis rotundifolia cv Carlos genome sequencing.</title>
        <authorList>
            <person name="Huff M."/>
            <person name="Hulse-Kemp A."/>
            <person name="Scheffler B."/>
            <person name="Youngblood R."/>
            <person name="Simpson S."/>
            <person name="Babiker E."/>
            <person name="Staton M."/>
        </authorList>
    </citation>
    <scope>NUCLEOTIDE SEQUENCE [LARGE SCALE GENOMIC DNA]</scope>
    <source>
        <tissue evidence="14">Leaf</tissue>
    </source>
</reference>
<evidence type="ECO:0000313" key="15">
    <source>
        <dbReference type="Proteomes" id="UP001168098"/>
    </source>
</evidence>
<dbReference type="GO" id="GO:0020037">
    <property type="term" value="F:heme binding"/>
    <property type="evidence" value="ECO:0007669"/>
    <property type="project" value="InterPro"/>
</dbReference>
<dbReference type="InterPro" id="IPR001128">
    <property type="entry name" value="Cyt_P450"/>
</dbReference>
<keyword evidence="5 11" id="KW-0479">Metal-binding</keyword>
<sequence>MMNLFSHLLAVGGLVGLVFFCNAWRVRKSKGKSAPQPPGAWPLVGHLHLLWGKMPIFRVLGAMADKHGPVFMIRYGVHPTLVVSSHEAVKECLTTNDKAFASRPRCSSGKLLGYNYAGFGFAPYGPLWREMRKLSVMGLLSYRRLDELKHVLLSELDFFTGDLYSLGRKSNWVEPIEVEMDKWLEELPFNVVLRMVAGKRYFVNGVHANEEARHVIAGFNQFVHLLETRVPSDVLPFVEWMDLDGHLKSMKRVAEQLDTSVQGWIEEHVMKLKSDPSSRQDFIDEMLSILKDDSVFGHTRDIVIKATVVNLIVGGSATTFTASACLLFSLLNHRHALERVQEELDAKVGRERWVEESDIENLVYLQAVVKETFRLSPPAPLLVPHEAIEDCNVRGYHIPKGTRLFVNVWKLHRDPRTWSDPEKFQPERFLTSNADISVFGRHFELIPFGSGRRCCPGIALVLQTLHLTFARLLQGFEITAPVGMTPCMGCGFPDETSLKVMLKPRLPSQLY</sequence>
<evidence type="ECO:0000256" key="7">
    <source>
        <dbReference type="ARBA" id="ARBA00023002"/>
    </source>
</evidence>
<comment type="cofactor">
    <cofactor evidence="11">
        <name>heme</name>
        <dbReference type="ChEBI" id="CHEBI:30413"/>
    </cofactor>
</comment>
<accession>A0AA38ZXW7</accession>
<evidence type="ECO:0000256" key="8">
    <source>
        <dbReference type="ARBA" id="ARBA00023004"/>
    </source>
</evidence>
<evidence type="ECO:0000256" key="2">
    <source>
        <dbReference type="ARBA" id="ARBA00010617"/>
    </source>
</evidence>
<evidence type="ECO:0000256" key="11">
    <source>
        <dbReference type="PIRSR" id="PIRSR602401-1"/>
    </source>
</evidence>
<evidence type="ECO:0000313" key="14">
    <source>
        <dbReference type="EMBL" id="KAJ9697338.1"/>
    </source>
</evidence>
<dbReference type="PRINTS" id="PR00463">
    <property type="entry name" value="EP450I"/>
</dbReference>
<dbReference type="GO" id="GO:0005506">
    <property type="term" value="F:iron ion binding"/>
    <property type="evidence" value="ECO:0007669"/>
    <property type="project" value="InterPro"/>
</dbReference>
<dbReference type="AlphaFoldDB" id="A0AA38ZXW7"/>
<dbReference type="FunFam" id="1.10.630.10:FF:000026">
    <property type="entry name" value="Cytochrome P450 82C4"/>
    <property type="match status" value="1"/>
</dbReference>
<dbReference type="EMBL" id="JARBHA010000007">
    <property type="protein sequence ID" value="KAJ9697338.1"/>
    <property type="molecule type" value="Genomic_DNA"/>
</dbReference>
<evidence type="ECO:0000256" key="3">
    <source>
        <dbReference type="ARBA" id="ARBA00022617"/>
    </source>
</evidence>
<evidence type="ECO:0000256" key="9">
    <source>
        <dbReference type="ARBA" id="ARBA00023033"/>
    </source>
</evidence>
<comment type="similarity">
    <text evidence="2 12">Belongs to the cytochrome P450 family.</text>
</comment>
<feature type="binding site" description="axial binding residue" evidence="11">
    <location>
        <position position="455"/>
    </location>
    <ligand>
        <name>heme</name>
        <dbReference type="ChEBI" id="CHEBI:30413"/>
    </ligand>
    <ligandPart>
        <name>Fe</name>
        <dbReference type="ChEBI" id="CHEBI:18248"/>
    </ligandPart>
</feature>
<evidence type="ECO:0000256" key="5">
    <source>
        <dbReference type="ARBA" id="ARBA00022723"/>
    </source>
</evidence>
<evidence type="ECO:0000256" key="6">
    <source>
        <dbReference type="ARBA" id="ARBA00022989"/>
    </source>
</evidence>
<dbReference type="Pfam" id="PF00067">
    <property type="entry name" value="p450"/>
    <property type="match status" value="1"/>
</dbReference>
<evidence type="ECO:0008006" key="16">
    <source>
        <dbReference type="Google" id="ProtNLM"/>
    </source>
</evidence>
<dbReference type="PROSITE" id="PS00086">
    <property type="entry name" value="CYTOCHROME_P450"/>
    <property type="match status" value="1"/>
</dbReference>
<comment type="caution">
    <text evidence="14">The sequence shown here is derived from an EMBL/GenBank/DDBJ whole genome shotgun (WGS) entry which is preliminary data.</text>
</comment>
<dbReference type="GO" id="GO:0004497">
    <property type="term" value="F:monooxygenase activity"/>
    <property type="evidence" value="ECO:0007669"/>
    <property type="project" value="UniProtKB-KW"/>
</dbReference>
<dbReference type="InterPro" id="IPR002401">
    <property type="entry name" value="Cyt_P450_E_grp-I"/>
</dbReference>
<dbReference type="InterPro" id="IPR050651">
    <property type="entry name" value="Plant_Cytochrome_P450_Monoox"/>
</dbReference>
<feature type="transmembrane region" description="Helical" evidence="13">
    <location>
        <begin position="308"/>
        <end position="331"/>
    </location>
</feature>
<evidence type="ECO:0000256" key="4">
    <source>
        <dbReference type="ARBA" id="ARBA00022692"/>
    </source>
</evidence>